<dbReference type="Gene3D" id="2.40.30.170">
    <property type="match status" value="1"/>
</dbReference>
<dbReference type="GO" id="GO:0015562">
    <property type="term" value="F:efflux transmembrane transporter activity"/>
    <property type="evidence" value="ECO:0007669"/>
    <property type="project" value="TreeGrafter"/>
</dbReference>
<name>A0A916T9N3_9HYPH</name>
<dbReference type="InterPro" id="IPR058637">
    <property type="entry name" value="YknX-like_C"/>
</dbReference>
<evidence type="ECO:0000256" key="2">
    <source>
        <dbReference type="SAM" id="MobiDB-lite"/>
    </source>
</evidence>
<dbReference type="Gene3D" id="2.40.50.100">
    <property type="match status" value="1"/>
</dbReference>
<organism evidence="6 7">
    <name type="scientific">Roseibium aquae</name>
    <dbReference type="NCBI Taxonomy" id="1323746"/>
    <lineage>
        <taxon>Bacteria</taxon>
        <taxon>Pseudomonadati</taxon>
        <taxon>Pseudomonadota</taxon>
        <taxon>Alphaproteobacteria</taxon>
        <taxon>Hyphomicrobiales</taxon>
        <taxon>Stappiaceae</taxon>
        <taxon>Roseibium</taxon>
    </lineage>
</organism>
<evidence type="ECO:0000259" key="5">
    <source>
        <dbReference type="Pfam" id="PF25989"/>
    </source>
</evidence>
<dbReference type="Gene3D" id="2.40.420.20">
    <property type="match status" value="1"/>
</dbReference>
<sequence>MPRALVLLLLMGLLAPSTVLAQGRPAGVLTNVVTEEQTSETISILGELVAERQSRVASRIAGVADMVSVQVGDSVEAGDILATIDGELLSIELARAQADLSVAEAAVNTARLQVNTAETAYTRAERLQERSIISDATYEERLNVLSVAKGRQAEAEARVHVAKMALRRAQYDLDNATVRAPFSGVVIEVGTEVGQFVGLGTEVARLIDTGEIRAEAQVPARFVEALQPDQTIYGRTGSGGAVVLQMRAVLPTESSATRTRPVIFDVVSKEGAAAAGQSLSLDLPVSAPRSVPAVPKDALIQGRNGWQVFLARDGVAEPRSVEIGIALGDRFEVISGLSIGDVVVVRGNERLRPGQPIAPTPVSSGTDETEDTEPQKQAAARSAN</sequence>
<evidence type="ECO:0000259" key="4">
    <source>
        <dbReference type="Pfam" id="PF25973"/>
    </source>
</evidence>
<accession>A0A916T9N3</accession>
<gene>
    <name evidence="6" type="ORF">GCM10011316_03120</name>
</gene>
<dbReference type="PANTHER" id="PTHR30469">
    <property type="entry name" value="MULTIDRUG RESISTANCE PROTEIN MDTA"/>
    <property type="match status" value="1"/>
</dbReference>
<reference evidence="6" key="1">
    <citation type="journal article" date="2014" name="Int. J. Syst. Evol. Microbiol.">
        <title>Complete genome sequence of Corynebacterium casei LMG S-19264T (=DSM 44701T), isolated from a smear-ripened cheese.</title>
        <authorList>
            <consortium name="US DOE Joint Genome Institute (JGI-PGF)"/>
            <person name="Walter F."/>
            <person name="Albersmeier A."/>
            <person name="Kalinowski J."/>
            <person name="Ruckert C."/>
        </authorList>
    </citation>
    <scope>NUCLEOTIDE SEQUENCE</scope>
    <source>
        <strain evidence="6">CGMCC 1.12426</strain>
    </source>
</reference>
<evidence type="ECO:0000313" key="7">
    <source>
        <dbReference type="Proteomes" id="UP000605148"/>
    </source>
</evidence>
<feature type="chain" id="PRO_5036765454" evidence="3">
    <location>
        <begin position="22"/>
        <end position="384"/>
    </location>
</feature>
<dbReference type="Proteomes" id="UP000605148">
    <property type="component" value="Unassembled WGS sequence"/>
</dbReference>
<comment type="caution">
    <text evidence="6">The sequence shown here is derived from an EMBL/GenBank/DDBJ whole genome shotgun (WGS) entry which is preliminary data.</text>
</comment>
<dbReference type="OrthoDB" id="9813967at2"/>
<dbReference type="SUPFAM" id="SSF111369">
    <property type="entry name" value="HlyD-like secretion proteins"/>
    <property type="match status" value="1"/>
</dbReference>
<proteinExistence type="inferred from homology"/>
<dbReference type="Pfam" id="PF25989">
    <property type="entry name" value="YknX_C"/>
    <property type="match status" value="1"/>
</dbReference>
<comment type="similarity">
    <text evidence="1">Belongs to the membrane fusion protein (MFP) (TC 8.A.1) family.</text>
</comment>
<dbReference type="EMBL" id="BMFA01000001">
    <property type="protein sequence ID" value="GGB34436.1"/>
    <property type="molecule type" value="Genomic_DNA"/>
</dbReference>
<dbReference type="InterPro" id="IPR006143">
    <property type="entry name" value="RND_pump_MFP"/>
</dbReference>
<evidence type="ECO:0000313" key="6">
    <source>
        <dbReference type="EMBL" id="GGB34436.1"/>
    </source>
</evidence>
<reference evidence="6" key="2">
    <citation type="submission" date="2020-09" db="EMBL/GenBank/DDBJ databases">
        <authorList>
            <person name="Sun Q."/>
            <person name="Zhou Y."/>
        </authorList>
    </citation>
    <scope>NUCLEOTIDE SEQUENCE</scope>
    <source>
        <strain evidence="6">CGMCC 1.12426</strain>
    </source>
</reference>
<feature type="region of interest" description="Disordered" evidence="2">
    <location>
        <begin position="351"/>
        <end position="384"/>
    </location>
</feature>
<dbReference type="PANTHER" id="PTHR30469:SF15">
    <property type="entry name" value="HLYD FAMILY OF SECRETION PROTEINS"/>
    <property type="match status" value="1"/>
</dbReference>
<evidence type="ECO:0000256" key="1">
    <source>
        <dbReference type="ARBA" id="ARBA00009477"/>
    </source>
</evidence>
<feature type="signal peptide" evidence="3">
    <location>
        <begin position="1"/>
        <end position="21"/>
    </location>
</feature>
<dbReference type="Gene3D" id="1.10.287.470">
    <property type="entry name" value="Helix hairpin bin"/>
    <property type="match status" value="1"/>
</dbReference>
<keyword evidence="3" id="KW-0732">Signal</keyword>
<protein>
    <submittedName>
        <fullName evidence="6">MexH family multidrug efflux RND transporter periplasmic adaptor subunit</fullName>
    </submittedName>
</protein>
<dbReference type="Pfam" id="PF25973">
    <property type="entry name" value="BSH_CzcB"/>
    <property type="match status" value="1"/>
</dbReference>
<keyword evidence="7" id="KW-1185">Reference proteome</keyword>
<feature type="domain" description="YknX-like C-terminal permuted SH3-like" evidence="5">
    <location>
        <begin position="293"/>
        <end position="357"/>
    </location>
</feature>
<evidence type="ECO:0000256" key="3">
    <source>
        <dbReference type="SAM" id="SignalP"/>
    </source>
</evidence>
<dbReference type="RefSeq" id="WP_150493750.1">
    <property type="nucleotide sequence ID" value="NZ_BMFA01000001.1"/>
</dbReference>
<dbReference type="AlphaFoldDB" id="A0A916T9N3"/>
<dbReference type="InterPro" id="IPR058647">
    <property type="entry name" value="BSH_CzcB-like"/>
</dbReference>
<feature type="domain" description="CzcB-like barrel-sandwich hybrid" evidence="4">
    <location>
        <begin position="54"/>
        <end position="206"/>
    </location>
</feature>
<dbReference type="NCBIfam" id="TIGR01730">
    <property type="entry name" value="RND_mfp"/>
    <property type="match status" value="1"/>
</dbReference>
<dbReference type="GO" id="GO:1990281">
    <property type="term" value="C:efflux pump complex"/>
    <property type="evidence" value="ECO:0007669"/>
    <property type="project" value="TreeGrafter"/>
</dbReference>